<evidence type="ECO:0000256" key="2">
    <source>
        <dbReference type="SAM" id="MobiDB-lite"/>
    </source>
</evidence>
<keyword evidence="4" id="KW-1185">Reference proteome</keyword>
<comment type="caution">
    <text evidence="3">The sequence shown here is derived from an EMBL/GenBank/DDBJ whole genome shotgun (WGS) entry which is preliminary data.</text>
</comment>
<feature type="coiled-coil region" evidence="1">
    <location>
        <begin position="148"/>
        <end position="178"/>
    </location>
</feature>
<feature type="region of interest" description="Disordered" evidence="2">
    <location>
        <begin position="90"/>
        <end position="140"/>
    </location>
</feature>
<evidence type="ECO:0000256" key="1">
    <source>
        <dbReference type="SAM" id="Coils"/>
    </source>
</evidence>
<keyword evidence="1" id="KW-0175">Coiled coil</keyword>
<evidence type="ECO:0000313" key="3">
    <source>
        <dbReference type="EMBL" id="TNN38862.1"/>
    </source>
</evidence>
<dbReference type="AlphaFoldDB" id="A0A4Z2FEL9"/>
<dbReference type="Proteomes" id="UP000314294">
    <property type="component" value="Unassembled WGS sequence"/>
</dbReference>
<name>A0A4Z2FEL9_9TELE</name>
<feature type="region of interest" description="Disordered" evidence="2">
    <location>
        <begin position="30"/>
        <end position="61"/>
    </location>
</feature>
<sequence>MDSSLWVPSAPLRPTAVCVWRRKRAWTRARSLPAAGSHPPPPSPACTKLPRRVSPVHRDVPPPRVRYDVRIGCGIDPRIGEERKPIHSRMVTSRGRSVNRSGRAPQEEVEEVEEEMEEGGTEGEGPVVVREGPGAHGLQPITTTTNLLASVKEQELQFERLTRELEEERQIVASQLERCMLGAESPAGDSSRCT</sequence>
<evidence type="ECO:0000313" key="4">
    <source>
        <dbReference type="Proteomes" id="UP000314294"/>
    </source>
</evidence>
<reference evidence="3 4" key="1">
    <citation type="submission" date="2019-03" db="EMBL/GenBank/DDBJ databases">
        <title>First draft genome of Liparis tanakae, snailfish: a comprehensive survey of snailfish specific genes.</title>
        <authorList>
            <person name="Kim W."/>
            <person name="Song I."/>
            <person name="Jeong J.-H."/>
            <person name="Kim D."/>
            <person name="Kim S."/>
            <person name="Ryu S."/>
            <person name="Song J.Y."/>
            <person name="Lee S.K."/>
        </authorList>
    </citation>
    <scope>NUCLEOTIDE SEQUENCE [LARGE SCALE GENOMIC DNA]</scope>
    <source>
        <tissue evidence="3">Muscle</tissue>
    </source>
</reference>
<gene>
    <name evidence="3" type="primary">Pkp4_2</name>
    <name evidence="3" type="ORF">EYF80_050981</name>
</gene>
<protein>
    <submittedName>
        <fullName evidence="3">Plakophilin-4</fullName>
    </submittedName>
</protein>
<organism evidence="3 4">
    <name type="scientific">Liparis tanakae</name>
    <name type="common">Tanaka's snailfish</name>
    <dbReference type="NCBI Taxonomy" id="230148"/>
    <lineage>
        <taxon>Eukaryota</taxon>
        <taxon>Metazoa</taxon>
        <taxon>Chordata</taxon>
        <taxon>Craniata</taxon>
        <taxon>Vertebrata</taxon>
        <taxon>Euteleostomi</taxon>
        <taxon>Actinopterygii</taxon>
        <taxon>Neopterygii</taxon>
        <taxon>Teleostei</taxon>
        <taxon>Neoteleostei</taxon>
        <taxon>Acanthomorphata</taxon>
        <taxon>Eupercaria</taxon>
        <taxon>Perciformes</taxon>
        <taxon>Cottioidei</taxon>
        <taxon>Cottales</taxon>
        <taxon>Liparidae</taxon>
        <taxon>Liparis</taxon>
    </lineage>
</organism>
<proteinExistence type="predicted"/>
<feature type="compositionally biased region" description="Polar residues" evidence="2">
    <location>
        <begin position="90"/>
        <end position="100"/>
    </location>
</feature>
<feature type="compositionally biased region" description="Acidic residues" evidence="2">
    <location>
        <begin position="107"/>
        <end position="121"/>
    </location>
</feature>
<accession>A0A4Z2FEL9</accession>
<dbReference type="EMBL" id="SRLO01001331">
    <property type="protein sequence ID" value="TNN38862.1"/>
    <property type="molecule type" value="Genomic_DNA"/>
</dbReference>